<gene>
    <name evidence="1" type="ORF">UFOPK2625_00633</name>
</gene>
<proteinExistence type="predicted"/>
<reference evidence="1" key="1">
    <citation type="submission" date="2020-05" db="EMBL/GenBank/DDBJ databases">
        <authorList>
            <person name="Chiriac C."/>
            <person name="Salcher M."/>
            <person name="Ghai R."/>
            <person name="Kavagutti S V."/>
        </authorList>
    </citation>
    <scope>NUCLEOTIDE SEQUENCE</scope>
</reference>
<name>A0A6J6PW39_9ZZZZ</name>
<sequence>MPRIVVTFRGIVRTFTLVYSFRELLGDLGHQSLGSCQHLTGDRDVTK</sequence>
<organism evidence="1">
    <name type="scientific">freshwater metagenome</name>
    <dbReference type="NCBI Taxonomy" id="449393"/>
    <lineage>
        <taxon>unclassified sequences</taxon>
        <taxon>metagenomes</taxon>
        <taxon>ecological metagenomes</taxon>
    </lineage>
</organism>
<evidence type="ECO:0000313" key="1">
    <source>
        <dbReference type="EMBL" id="CAB4703661.1"/>
    </source>
</evidence>
<dbReference type="AlphaFoldDB" id="A0A6J6PW39"/>
<accession>A0A6J6PW39</accession>
<protein>
    <submittedName>
        <fullName evidence="1">Unannotated protein</fullName>
    </submittedName>
</protein>
<dbReference type="EMBL" id="CAEZXZ010000078">
    <property type="protein sequence ID" value="CAB4703661.1"/>
    <property type="molecule type" value="Genomic_DNA"/>
</dbReference>